<evidence type="ECO:0000313" key="2">
    <source>
        <dbReference type="EMBL" id="MBB4857284.1"/>
    </source>
</evidence>
<dbReference type="CDD" id="cd05403">
    <property type="entry name" value="NT_KNTase_like"/>
    <property type="match status" value="1"/>
</dbReference>
<dbReference type="GO" id="GO:0016779">
    <property type="term" value="F:nucleotidyltransferase activity"/>
    <property type="evidence" value="ECO:0007669"/>
    <property type="project" value="InterPro"/>
</dbReference>
<dbReference type="RefSeq" id="WP_221419801.1">
    <property type="nucleotide sequence ID" value="NZ_JACHLR010000002.1"/>
</dbReference>
<reference evidence="2 3" key="1">
    <citation type="submission" date="2020-08" db="EMBL/GenBank/DDBJ databases">
        <title>Functional genomics of gut bacteria from endangered species of beetles.</title>
        <authorList>
            <person name="Carlos-Shanley C."/>
        </authorList>
    </citation>
    <scope>NUCLEOTIDE SEQUENCE [LARGE SCALE GENOMIC DNA]</scope>
    <source>
        <strain evidence="2 3">S00245</strain>
    </source>
</reference>
<dbReference type="SUPFAM" id="SSF81301">
    <property type="entry name" value="Nucleotidyltransferase"/>
    <property type="match status" value="1"/>
</dbReference>
<dbReference type="InterPro" id="IPR002934">
    <property type="entry name" value="Polymerase_NTP_transf_dom"/>
</dbReference>
<protein>
    <submittedName>
        <fullName evidence="2">Putative nucleotidyltransferase</fullName>
    </submittedName>
</protein>
<dbReference type="EMBL" id="JACHLR010000002">
    <property type="protein sequence ID" value="MBB4857284.1"/>
    <property type="molecule type" value="Genomic_DNA"/>
</dbReference>
<comment type="caution">
    <text evidence="2">The sequence shown here is derived from an EMBL/GenBank/DDBJ whole genome shotgun (WGS) entry which is preliminary data.</text>
</comment>
<sequence length="101" mass="10619">MTPIALGDADLDLVRSILRAHLPGDVQVAVFGSRAGGRVKPFSDLDLVLEGPGPLSLSLLGTLADAFDESLLPIKVDLVDRLSVDESFGAIVDATKVPLRL</sequence>
<dbReference type="InterPro" id="IPR043519">
    <property type="entry name" value="NT_sf"/>
</dbReference>
<gene>
    <name evidence="2" type="ORF">HNO88_000591</name>
</gene>
<dbReference type="Gene3D" id="3.30.460.10">
    <property type="entry name" value="Beta Polymerase, domain 2"/>
    <property type="match status" value="1"/>
</dbReference>
<dbReference type="Pfam" id="PF01909">
    <property type="entry name" value="NTP_transf_2"/>
    <property type="match status" value="1"/>
</dbReference>
<proteinExistence type="predicted"/>
<accession>A0A7W7NVG5</accession>
<dbReference type="Proteomes" id="UP000555448">
    <property type="component" value="Unassembled WGS sequence"/>
</dbReference>
<feature type="domain" description="Polymerase nucleotidyl transferase" evidence="1">
    <location>
        <begin position="14"/>
        <end position="82"/>
    </location>
</feature>
<keyword evidence="3" id="KW-1185">Reference proteome</keyword>
<name>A0A7W7NVG5_9SPHN</name>
<keyword evidence="2" id="KW-0808">Transferase</keyword>
<dbReference type="AlphaFoldDB" id="A0A7W7NVG5"/>
<organism evidence="2 3">
    <name type="scientific">Novosphingobium chloroacetimidivorans</name>
    <dbReference type="NCBI Taxonomy" id="1428314"/>
    <lineage>
        <taxon>Bacteria</taxon>
        <taxon>Pseudomonadati</taxon>
        <taxon>Pseudomonadota</taxon>
        <taxon>Alphaproteobacteria</taxon>
        <taxon>Sphingomonadales</taxon>
        <taxon>Sphingomonadaceae</taxon>
        <taxon>Novosphingobium</taxon>
    </lineage>
</organism>
<evidence type="ECO:0000313" key="3">
    <source>
        <dbReference type="Proteomes" id="UP000555448"/>
    </source>
</evidence>
<evidence type="ECO:0000259" key="1">
    <source>
        <dbReference type="Pfam" id="PF01909"/>
    </source>
</evidence>